<name>A0AAJ0CFB3_9HYPO</name>
<gene>
    <name evidence="7" type="ORF">QQS21_010787</name>
</gene>
<dbReference type="AlphaFoldDB" id="A0AAJ0CFB3"/>
<feature type="transmembrane region" description="Helical" evidence="6">
    <location>
        <begin position="147"/>
        <end position="175"/>
    </location>
</feature>
<keyword evidence="8" id="KW-1185">Reference proteome</keyword>
<evidence type="ECO:0000256" key="5">
    <source>
        <dbReference type="SAM" id="MobiDB-lite"/>
    </source>
</evidence>
<feature type="compositionally biased region" description="Low complexity" evidence="5">
    <location>
        <begin position="113"/>
        <end position="145"/>
    </location>
</feature>
<evidence type="ECO:0000256" key="2">
    <source>
        <dbReference type="ARBA" id="ARBA00022692"/>
    </source>
</evidence>
<keyword evidence="3 6" id="KW-1133">Transmembrane helix</keyword>
<reference evidence="7" key="1">
    <citation type="submission" date="2023-06" db="EMBL/GenBank/DDBJ databases">
        <title>Conoideocrella luteorostrata (Hypocreales: Clavicipitaceae), a potential biocontrol fungus for elongate hemlock scale in United States Christmas tree production areas.</title>
        <authorList>
            <person name="Barrett H."/>
            <person name="Lovett B."/>
            <person name="Macias A.M."/>
            <person name="Stajich J.E."/>
            <person name="Kasson M.T."/>
        </authorList>
    </citation>
    <scope>NUCLEOTIDE SEQUENCE</scope>
    <source>
        <strain evidence="7">ARSEF 14590</strain>
    </source>
</reference>
<evidence type="ECO:0000313" key="7">
    <source>
        <dbReference type="EMBL" id="KAK2591512.1"/>
    </source>
</evidence>
<dbReference type="Proteomes" id="UP001251528">
    <property type="component" value="Unassembled WGS sequence"/>
</dbReference>
<dbReference type="GO" id="GO:0016020">
    <property type="term" value="C:membrane"/>
    <property type="evidence" value="ECO:0007669"/>
    <property type="project" value="UniProtKB-SubCell"/>
</dbReference>
<evidence type="ECO:0000313" key="8">
    <source>
        <dbReference type="Proteomes" id="UP001251528"/>
    </source>
</evidence>
<comment type="subcellular location">
    <subcellularLocation>
        <location evidence="1">Membrane</location>
        <topology evidence="1">Single-pass membrane protein</topology>
    </subcellularLocation>
</comment>
<organism evidence="7 8">
    <name type="scientific">Conoideocrella luteorostrata</name>
    <dbReference type="NCBI Taxonomy" id="1105319"/>
    <lineage>
        <taxon>Eukaryota</taxon>
        <taxon>Fungi</taxon>
        <taxon>Dikarya</taxon>
        <taxon>Ascomycota</taxon>
        <taxon>Pezizomycotina</taxon>
        <taxon>Sordariomycetes</taxon>
        <taxon>Hypocreomycetidae</taxon>
        <taxon>Hypocreales</taxon>
        <taxon>Clavicipitaceae</taxon>
        <taxon>Conoideocrella</taxon>
    </lineage>
</organism>
<keyword evidence="4 6" id="KW-0472">Membrane</keyword>
<feature type="region of interest" description="Disordered" evidence="5">
    <location>
        <begin position="86"/>
        <end position="145"/>
    </location>
</feature>
<feature type="compositionally biased region" description="Polar residues" evidence="5">
    <location>
        <begin position="99"/>
        <end position="112"/>
    </location>
</feature>
<protein>
    <submittedName>
        <fullName evidence="7">Uncharacterized protein</fullName>
    </submittedName>
</protein>
<sequence>MSSPTFGPVTVGTDKLPATVRGPWGSTVSAVDSQGLVGLGPNSLQVATFASAAESFTASNLRPQPVTFFGQNLTVWDKNSQIVTSTATSPSTTQSTNSGHASSPVSSGASNPTNSNSAFTTGTTTTSSSSIPPLATNDTSSNSSSDLSAGVVTGIAIGSAVVGLLAGLLAAWILLRRRGRHDNTSNTVVACHEPKGNAIDAAPTSDIQLSQFLLEATPDREIAQEVQSLGQLIRQHVESHYHSKSVNANTNTQGLSATLGTLGFPSLDARAVAGLCLDPTTRKSGLRHVIMRATFNSIDVHSRNGLPSMLPRPIASFLQAMPPDEQGGSDDAQDTATSMAFRKWRRLSAFLLHPDRSQRTRLPMDEPAVALQTQELAQSLHQFLGVFAARQQEQSSHLRDVIAECAKLGHILLSHPGDWAFVTSVTETRALVVEAGLDKLSERDGPPFARAQRVVEPVVDSYRSGN</sequence>
<evidence type="ECO:0000256" key="4">
    <source>
        <dbReference type="ARBA" id="ARBA00023136"/>
    </source>
</evidence>
<evidence type="ECO:0000256" key="6">
    <source>
        <dbReference type="SAM" id="Phobius"/>
    </source>
</evidence>
<accession>A0AAJ0CFB3</accession>
<keyword evidence="2 6" id="KW-0812">Transmembrane</keyword>
<dbReference type="InterPro" id="IPR051694">
    <property type="entry name" value="Immunoregulatory_rcpt-like"/>
</dbReference>
<proteinExistence type="predicted"/>
<dbReference type="GO" id="GO:0071944">
    <property type="term" value="C:cell periphery"/>
    <property type="evidence" value="ECO:0007669"/>
    <property type="project" value="UniProtKB-ARBA"/>
</dbReference>
<evidence type="ECO:0000256" key="1">
    <source>
        <dbReference type="ARBA" id="ARBA00004167"/>
    </source>
</evidence>
<evidence type="ECO:0000256" key="3">
    <source>
        <dbReference type="ARBA" id="ARBA00022989"/>
    </source>
</evidence>
<dbReference type="PANTHER" id="PTHR15549">
    <property type="entry name" value="PAIRED IMMUNOGLOBULIN-LIKE TYPE 2 RECEPTOR"/>
    <property type="match status" value="1"/>
</dbReference>
<comment type="caution">
    <text evidence="7">The sequence shown here is derived from an EMBL/GenBank/DDBJ whole genome shotgun (WGS) entry which is preliminary data.</text>
</comment>
<feature type="compositionally biased region" description="Low complexity" evidence="5">
    <location>
        <begin position="86"/>
        <end position="98"/>
    </location>
</feature>
<dbReference type="EMBL" id="JASWJB010000329">
    <property type="protein sequence ID" value="KAK2591512.1"/>
    <property type="molecule type" value="Genomic_DNA"/>
</dbReference>